<dbReference type="PANTHER" id="PTHR44520">
    <property type="entry name" value="RESPONSE REGULATOR RCP1-RELATED"/>
    <property type="match status" value="1"/>
</dbReference>
<proteinExistence type="predicted"/>
<dbReference type="PROSITE" id="PS50110">
    <property type="entry name" value="RESPONSE_REGULATORY"/>
    <property type="match status" value="1"/>
</dbReference>
<dbReference type="EMBL" id="LVYD01000002">
    <property type="protein sequence ID" value="OQP66257.1"/>
    <property type="molecule type" value="Genomic_DNA"/>
</dbReference>
<dbReference type="SUPFAM" id="SSF52172">
    <property type="entry name" value="CheY-like"/>
    <property type="match status" value="1"/>
</dbReference>
<dbReference type="SMART" id="SM00448">
    <property type="entry name" value="REC"/>
    <property type="match status" value="1"/>
</dbReference>
<keyword evidence="4" id="KW-1185">Reference proteome</keyword>
<dbReference type="OrthoDB" id="672414at2"/>
<dbReference type="Gene3D" id="3.40.50.2300">
    <property type="match status" value="1"/>
</dbReference>
<dbReference type="Pfam" id="PF00072">
    <property type="entry name" value="Response_reg"/>
    <property type="match status" value="1"/>
</dbReference>
<evidence type="ECO:0000313" key="3">
    <source>
        <dbReference type="EMBL" id="OQP66257.1"/>
    </source>
</evidence>
<dbReference type="RefSeq" id="WP_081145192.1">
    <property type="nucleotide sequence ID" value="NZ_LVYD01000002.1"/>
</dbReference>
<accession>A0A1V9G6Q0</accession>
<dbReference type="GO" id="GO:0000160">
    <property type="term" value="P:phosphorelay signal transduction system"/>
    <property type="evidence" value="ECO:0007669"/>
    <property type="project" value="InterPro"/>
</dbReference>
<feature type="domain" description="Response regulatory" evidence="2">
    <location>
        <begin position="7"/>
        <end position="130"/>
    </location>
</feature>
<evidence type="ECO:0000313" key="4">
    <source>
        <dbReference type="Proteomes" id="UP000192796"/>
    </source>
</evidence>
<gene>
    <name evidence="3" type="ORF">A3860_12190</name>
</gene>
<dbReference type="PANTHER" id="PTHR44520:SF2">
    <property type="entry name" value="RESPONSE REGULATOR RCP1"/>
    <property type="match status" value="1"/>
</dbReference>
<dbReference type="STRING" id="1703345.A3860_12190"/>
<evidence type="ECO:0000256" key="1">
    <source>
        <dbReference type="PROSITE-ProRule" id="PRU00169"/>
    </source>
</evidence>
<dbReference type="InterPro" id="IPR052893">
    <property type="entry name" value="TCS_response_regulator"/>
</dbReference>
<sequence length="139" mass="16038">MRREQTTILYIDDDQDDLLIFEESVNALYPDVTLYKAQSSEAGIDLLNQLELESKPFPTLIMVDMNMPKMNGRETLQHIRRNEKWNDIPVAIFTTSANHEDIEFCKNYGSACITKPMSFTDFSAALQKLFSHCNIIIEK</sequence>
<dbReference type="InterPro" id="IPR011006">
    <property type="entry name" value="CheY-like_superfamily"/>
</dbReference>
<dbReference type="AlphaFoldDB" id="A0A1V9G6Q0"/>
<dbReference type="Proteomes" id="UP000192796">
    <property type="component" value="Unassembled WGS sequence"/>
</dbReference>
<comment type="caution">
    <text evidence="3">The sequence shown here is derived from an EMBL/GenBank/DDBJ whole genome shotgun (WGS) entry which is preliminary data.</text>
</comment>
<dbReference type="InterPro" id="IPR001789">
    <property type="entry name" value="Sig_transdc_resp-reg_receiver"/>
</dbReference>
<reference evidence="3 4" key="1">
    <citation type="submission" date="2016-03" db="EMBL/GenBank/DDBJ databases">
        <title>Niastella vici sp. nov., isolated from farmland soil.</title>
        <authorList>
            <person name="Chen L."/>
            <person name="Wang D."/>
            <person name="Yang S."/>
            <person name="Wang G."/>
        </authorList>
    </citation>
    <scope>NUCLEOTIDE SEQUENCE [LARGE SCALE GENOMIC DNA]</scope>
    <source>
        <strain evidence="3 4">DJ57</strain>
    </source>
</reference>
<name>A0A1V9G6Q0_9BACT</name>
<evidence type="ECO:0000259" key="2">
    <source>
        <dbReference type="PROSITE" id="PS50110"/>
    </source>
</evidence>
<keyword evidence="1" id="KW-0597">Phosphoprotein</keyword>
<protein>
    <recommendedName>
        <fullName evidence="2">Response regulatory domain-containing protein</fullName>
    </recommendedName>
</protein>
<organism evidence="3 4">
    <name type="scientific">Niastella vici</name>
    <dbReference type="NCBI Taxonomy" id="1703345"/>
    <lineage>
        <taxon>Bacteria</taxon>
        <taxon>Pseudomonadati</taxon>
        <taxon>Bacteroidota</taxon>
        <taxon>Chitinophagia</taxon>
        <taxon>Chitinophagales</taxon>
        <taxon>Chitinophagaceae</taxon>
        <taxon>Niastella</taxon>
    </lineage>
</organism>
<feature type="modified residue" description="4-aspartylphosphate" evidence="1">
    <location>
        <position position="64"/>
    </location>
</feature>